<sequence>MYMKTYLKTSETVKTSGKNLMLGIISGFTSKTKWLHLFLAGSLVLGVRHGNAPLLDGFDCCHNVCFPGPVVQRQNGPSSDESEAQRRMMEQHQMQAHKERERRTSGSGPPVSAGHPAMLSVAPPPTSAPAPLAGPPAPPPPPGPPPPMAVPPPMPPPLPAGGGPPGGPPGIQHQPSGLAAALAGAKLRKVHRDESSSPGSGGKSDSNRSSGSSGGGGEGLMQEMNALLARRLNNSTHGNTHFHILISSFSSFQSFLSKCISFWPEMTQKVHI</sequence>
<dbReference type="Ensembl" id="ENSCSET00000003097.1">
    <property type="protein sequence ID" value="ENSCSEP00000003053.1"/>
    <property type="gene ID" value="ENSCSEG00000002002.1"/>
</dbReference>
<dbReference type="STRING" id="244447.ENSCSEP00000003053"/>
<proteinExistence type="predicted"/>
<dbReference type="Proteomes" id="UP000265120">
    <property type="component" value="Chromosome 1"/>
</dbReference>
<keyword evidence="3" id="KW-1185">Reference proteome</keyword>
<organism evidence="2 3">
    <name type="scientific">Cynoglossus semilaevis</name>
    <name type="common">Tongue sole</name>
    <dbReference type="NCBI Taxonomy" id="244447"/>
    <lineage>
        <taxon>Eukaryota</taxon>
        <taxon>Metazoa</taxon>
        <taxon>Chordata</taxon>
        <taxon>Craniata</taxon>
        <taxon>Vertebrata</taxon>
        <taxon>Euteleostomi</taxon>
        <taxon>Actinopterygii</taxon>
        <taxon>Neopterygii</taxon>
        <taxon>Teleostei</taxon>
        <taxon>Neoteleostei</taxon>
        <taxon>Acanthomorphata</taxon>
        <taxon>Carangaria</taxon>
        <taxon>Pleuronectiformes</taxon>
        <taxon>Pleuronectoidei</taxon>
        <taxon>Cynoglossidae</taxon>
        <taxon>Cynoglossinae</taxon>
        <taxon>Cynoglossus</taxon>
    </lineage>
</organism>
<dbReference type="PANTHER" id="PTHR11202:SF4">
    <property type="entry name" value="ENA_VASP-LIKE PROTEIN"/>
    <property type="match status" value="1"/>
</dbReference>
<feature type="compositionally biased region" description="Basic and acidic residues" evidence="1">
    <location>
        <begin position="83"/>
        <end position="104"/>
    </location>
</feature>
<dbReference type="GO" id="GO:0005522">
    <property type="term" value="F:profilin binding"/>
    <property type="evidence" value="ECO:0007669"/>
    <property type="project" value="TreeGrafter"/>
</dbReference>
<dbReference type="PANTHER" id="PTHR11202">
    <property type="entry name" value="SPROUTY-RELATED, EVH1 DOMAIN-CONTAINING PROTEIN FAMILY MEMBER"/>
    <property type="match status" value="1"/>
</dbReference>
<dbReference type="GO" id="GO:0030838">
    <property type="term" value="P:positive regulation of actin filament polymerization"/>
    <property type="evidence" value="ECO:0007669"/>
    <property type="project" value="TreeGrafter"/>
</dbReference>
<dbReference type="GO" id="GO:0008154">
    <property type="term" value="P:actin polymerization or depolymerization"/>
    <property type="evidence" value="ECO:0007669"/>
    <property type="project" value="TreeGrafter"/>
</dbReference>
<feature type="region of interest" description="Disordered" evidence="1">
    <location>
        <begin position="69"/>
        <end position="220"/>
    </location>
</feature>
<evidence type="ECO:0000313" key="3">
    <source>
        <dbReference type="Proteomes" id="UP000265120"/>
    </source>
</evidence>
<evidence type="ECO:0000313" key="2">
    <source>
        <dbReference type="Ensembl" id="ENSCSEP00000003053.1"/>
    </source>
</evidence>
<evidence type="ECO:0000256" key="1">
    <source>
        <dbReference type="SAM" id="MobiDB-lite"/>
    </source>
</evidence>
<dbReference type="PRINTS" id="PR00049">
    <property type="entry name" value="WILMSTUMOUR"/>
</dbReference>
<reference evidence="2" key="3">
    <citation type="submission" date="2025-09" db="UniProtKB">
        <authorList>
            <consortium name="Ensembl"/>
        </authorList>
    </citation>
    <scope>IDENTIFICATION</scope>
</reference>
<protein>
    <submittedName>
        <fullName evidence="2">Uncharacterized protein</fullName>
    </submittedName>
</protein>
<reference evidence="2" key="2">
    <citation type="submission" date="2025-08" db="UniProtKB">
        <authorList>
            <consortium name="Ensembl"/>
        </authorList>
    </citation>
    <scope>IDENTIFICATION</scope>
</reference>
<accession>A0A3P8UIJ8</accession>
<dbReference type="GO" id="GO:0017124">
    <property type="term" value="F:SH3 domain binding"/>
    <property type="evidence" value="ECO:0007669"/>
    <property type="project" value="TreeGrafter"/>
</dbReference>
<dbReference type="InParanoid" id="A0A3P8UIJ8"/>
<feature type="compositionally biased region" description="Pro residues" evidence="1">
    <location>
        <begin position="122"/>
        <end position="159"/>
    </location>
</feature>
<reference evidence="2 3" key="1">
    <citation type="journal article" date="2014" name="Nat. Genet.">
        <title>Whole-genome sequence of a flatfish provides insights into ZW sex chromosome evolution and adaptation to a benthic lifestyle.</title>
        <authorList>
            <person name="Chen S."/>
            <person name="Zhang G."/>
            <person name="Shao C."/>
            <person name="Huang Q."/>
            <person name="Liu G."/>
            <person name="Zhang P."/>
            <person name="Song W."/>
            <person name="An N."/>
            <person name="Chalopin D."/>
            <person name="Volff J.N."/>
            <person name="Hong Y."/>
            <person name="Li Q."/>
            <person name="Sha Z."/>
            <person name="Zhou H."/>
            <person name="Xie M."/>
            <person name="Yu Q."/>
            <person name="Liu Y."/>
            <person name="Xiang H."/>
            <person name="Wang N."/>
            <person name="Wu K."/>
            <person name="Yang C."/>
            <person name="Zhou Q."/>
            <person name="Liao X."/>
            <person name="Yang L."/>
            <person name="Hu Q."/>
            <person name="Zhang J."/>
            <person name="Meng L."/>
            <person name="Jin L."/>
            <person name="Tian Y."/>
            <person name="Lian J."/>
            <person name="Yang J."/>
            <person name="Miao G."/>
            <person name="Liu S."/>
            <person name="Liang Z."/>
            <person name="Yan F."/>
            <person name="Li Y."/>
            <person name="Sun B."/>
            <person name="Zhang H."/>
            <person name="Zhang J."/>
            <person name="Zhu Y."/>
            <person name="Du M."/>
            <person name="Zhao Y."/>
            <person name="Schartl M."/>
            <person name="Tang Q."/>
            <person name="Wang J."/>
        </authorList>
    </citation>
    <scope>NUCLEOTIDE SEQUENCE</scope>
</reference>
<dbReference type="AlphaFoldDB" id="A0A3P8UIJ8"/>
<name>A0A3P8UIJ8_CYNSE</name>